<protein>
    <submittedName>
        <fullName evidence="1">Uncharacterized protein</fullName>
    </submittedName>
</protein>
<proteinExistence type="predicted"/>
<gene>
    <name evidence="1" type="ORF">ACFQRI_25925</name>
</gene>
<sequence length="103" mass="11612">MSAPPYTLLFTDEASYVLDDLARTKAYAAKCKKTRKALKQLRDAGPAYPALQSHKYSSLHGPNGEDVWESYIENHTPGAWRIWWYYGPGVDTITVLTIGKHPD</sequence>
<dbReference type="RefSeq" id="WP_380673066.1">
    <property type="nucleotide sequence ID" value="NZ_JBHTCJ010000021.1"/>
</dbReference>
<evidence type="ECO:0000313" key="1">
    <source>
        <dbReference type="EMBL" id="MFC7344863.1"/>
    </source>
</evidence>
<keyword evidence="2" id="KW-1185">Reference proteome</keyword>
<organism evidence="1 2">
    <name type="scientific">Saccharopolyspora griseoalba</name>
    <dbReference type="NCBI Taxonomy" id="1431848"/>
    <lineage>
        <taxon>Bacteria</taxon>
        <taxon>Bacillati</taxon>
        <taxon>Actinomycetota</taxon>
        <taxon>Actinomycetes</taxon>
        <taxon>Pseudonocardiales</taxon>
        <taxon>Pseudonocardiaceae</taxon>
        <taxon>Saccharopolyspora</taxon>
    </lineage>
</organism>
<evidence type="ECO:0000313" key="2">
    <source>
        <dbReference type="Proteomes" id="UP001596504"/>
    </source>
</evidence>
<dbReference type="Proteomes" id="UP001596504">
    <property type="component" value="Unassembled WGS sequence"/>
</dbReference>
<accession>A0ABW2LU94</accession>
<name>A0ABW2LU94_9PSEU</name>
<comment type="caution">
    <text evidence="1">The sequence shown here is derived from an EMBL/GenBank/DDBJ whole genome shotgun (WGS) entry which is preliminary data.</text>
</comment>
<reference evidence="2" key="1">
    <citation type="journal article" date="2019" name="Int. J. Syst. Evol. Microbiol.">
        <title>The Global Catalogue of Microorganisms (GCM) 10K type strain sequencing project: providing services to taxonomists for standard genome sequencing and annotation.</title>
        <authorList>
            <consortium name="The Broad Institute Genomics Platform"/>
            <consortium name="The Broad Institute Genome Sequencing Center for Infectious Disease"/>
            <person name="Wu L."/>
            <person name="Ma J."/>
        </authorList>
    </citation>
    <scope>NUCLEOTIDE SEQUENCE [LARGE SCALE GENOMIC DNA]</scope>
    <source>
        <strain evidence="2">WLHS5</strain>
    </source>
</reference>
<dbReference type="EMBL" id="JBHTCJ010000021">
    <property type="protein sequence ID" value="MFC7344863.1"/>
    <property type="molecule type" value="Genomic_DNA"/>
</dbReference>